<reference evidence="3 4" key="1">
    <citation type="journal article" date="2017" name="Nat. Ecol. Evol.">
        <title>Scallop genome provides insights into evolution of bilaterian karyotype and development.</title>
        <authorList>
            <person name="Wang S."/>
            <person name="Zhang J."/>
            <person name="Jiao W."/>
            <person name="Li J."/>
            <person name="Xun X."/>
            <person name="Sun Y."/>
            <person name="Guo X."/>
            <person name="Huan P."/>
            <person name="Dong B."/>
            <person name="Zhang L."/>
            <person name="Hu X."/>
            <person name="Sun X."/>
            <person name="Wang J."/>
            <person name="Zhao C."/>
            <person name="Wang Y."/>
            <person name="Wang D."/>
            <person name="Huang X."/>
            <person name="Wang R."/>
            <person name="Lv J."/>
            <person name="Li Y."/>
            <person name="Zhang Z."/>
            <person name="Liu B."/>
            <person name="Lu W."/>
            <person name="Hui Y."/>
            <person name="Liang J."/>
            <person name="Zhou Z."/>
            <person name="Hou R."/>
            <person name="Li X."/>
            <person name="Liu Y."/>
            <person name="Li H."/>
            <person name="Ning X."/>
            <person name="Lin Y."/>
            <person name="Zhao L."/>
            <person name="Xing Q."/>
            <person name="Dou J."/>
            <person name="Li Y."/>
            <person name="Mao J."/>
            <person name="Guo H."/>
            <person name="Dou H."/>
            <person name="Li T."/>
            <person name="Mu C."/>
            <person name="Jiang W."/>
            <person name="Fu Q."/>
            <person name="Fu X."/>
            <person name="Miao Y."/>
            <person name="Liu J."/>
            <person name="Yu Q."/>
            <person name="Li R."/>
            <person name="Liao H."/>
            <person name="Li X."/>
            <person name="Kong Y."/>
            <person name="Jiang Z."/>
            <person name="Chourrout D."/>
            <person name="Li R."/>
            <person name="Bao Z."/>
        </authorList>
    </citation>
    <scope>NUCLEOTIDE SEQUENCE [LARGE SCALE GENOMIC DNA]</scope>
    <source>
        <strain evidence="3 4">PY_sf001</strain>
    </source>
</reference>
<dbReference type="Pfam" id="PF00685">
    <property type="entry name" value="Sulfotransfer_1"/>
    <property type="match status" value="1"/>
</dbReference>
<dbReference type="EMBL" id="NEDP02000736">
    <property type="protein sequence ID" value="OWF55218.1"/>
    <property type="molecule type" value="Genomic_DNA"/>
</dbReference>
<evidence type="ECO:0000256" key="1">
    <source>
        <dbReference type="SAM" id="Phobius"/>
    </source>
</evidence>
<name>A0A210R2E5_MIZYE</name>
<dbReference type="Gene3D" id="3.40.50.300">
    <property type="entry name" value="P-loop containing nucleotide triphosphate hydrolases"/>
    <property type="match status" value="1"/>
</dbReference>
<evidence type="ECO:0000313" key="3">
    <source>
        <dbReference type="EMBL" id="OWF55218.1"/>
    </source>
</evidence>
<dbReference type="Proteomes" id="UP000242188">
    <property type="component" value="Unassembled WGS sequence"/>
</dbReference>
<protein>
    <submittedName>
        <fullName evidence="3">Carbohydrate sulfotransferase 15</fullName>
    </submittedName>
</protein>
<dbReference type="InterPro" id="IPR000863">
    <property type="entry name" value="Sulfotransferase_dom"/>
</dbReference>
<dbReference type="GO" id="GO:0050659">
    <property type="term" value="F:N-acetylgalactosamine 4-sulfate 6-O-sulfotransferase activity"/>
    <property type="evidence" value="ECO:0007669"/>
    <property type="project" value="TreeGrafter"/>
</dbReference>
<dbReference type="PANTHER" id="PTHR15723">
    <property type="entry name" value="CARBOHYDRATE SULFOTRANSFERASE 15"/>
    <property type="match status" value="1"/>
</dbReference>
<keyword evidence="1" id="KW-1133">Transmembrane helix</keyword>
<dbReference type="InterPro" id="IPR052654">
    <property type="entry name" value="CS_Sulfotransferase"/>
</dbReference>
<keyword evidence="4" id="KW-1185">Reference proteome</keyword>
<dbReference type="SUPFAM" id="SSF52540">
    <property type="entry name" value="P-loop containing nucleoside triphosphate hydrolases"/>
    <property type="match status" value="1"/>
</dbReference>
<dbReference type="OrthoDB" id="8068875at2759"/>
<evidence type="ECO:0000259" key="2">
    <source>
        <dbReference type="Pfam" id="PF00685"/>
    </source>
</evidence>
<dbReference type="InterPro" id="IPR027417">
    <property type="entry name" value="P-loop_NTPase"/>
</dbReference>
<proteinExistence type="predicted"/>
<dbReference type="AlphaFoldDB" id="A0A210R2E5"/>
<comment type="caution">
    <text evidence="3">The sequence shown here is derived from an EMBL/GenBank/DDBJ whole genome shotgun (WGS) entry which is preliminary data.</text>
</comment>
<keyword evidence="3" id="KW-0808">Transferase</keyword>
<keyword evidence="1" id="KW-0472">Membrane</keyword>
<organism evidence="3 4">
    <name type="scientific">Mizuhopecten yessoensis</name>
    <name type="common">Japanese scallop</name>
    <name type="synonym">Patinopecten yessoensis</name>
    <dbReference type="NCBI Taxonomy" id="6573"/>
    <lineage>
        <taxon>Eukaryota</taxon>
        <taxon>Metazoa</taxon>
        <taxon>Spiralia</taxon>
        <taxon>Lophotrochozoa</taxon>
        <taxon>Mollusca</taxon>
        <taxon>Bivalvia</taxon>
        <taxon>Autobranchia</taxon>
        <taxon>Pteriomorphia</taxon>
        <taxon>Pectinida</taxon>
        <taxon>Pectinoidea</taxon>
        <taxon>Pectinidae</taxon>
        <taxon>Mizuhopecten</taxon>
    </lineage>
</organism>
<feature type="transmembrane region" description="Helical" evidence="1">
    <location>
        <begin position="39"/>
        <end position="58"/>
    </location>
</feature>
<feature type="domain" description="Sulfotransferase" evidence="2">
    <location>
        <begin position="425"/>
        <end position="666"/>
    </location>
</feature>
<evidence type="ECO:0000313" key="4">
    <source>
        <dbReference type="Proteomes" id="UP000242188"/>
    </source>
</evidence>
<keyword evidence="1" id="KW-0812">Transmembrane</keyword>
<sequence>MLLMKETTFTLCDIVSIYKFVRRMIYRMIFILFNGRRRIAIVLGVCLVLTITFILKSINYDISLTSRHVITFQANITHSDNTYGVHRTKALDRTPGRDCNFTTQNGVVKKNIYSIIRTSKQQETLTAPKATSKPMKHHSINALKYIKNHNKSNNGFYSKEILQQQQQHPIETPLQNPSYDSFGINILKQNRVLAQKEMVAHDLQQPKLFKSFTRKETELLHTKHLDEAKENKLTSKLKFQRQFPEIAGRVRQSKKVFSNELLNNNLFYRLQEIQDINMQNQEALAHNGLILRDQLINKDLGMPEPLSFDTFTEKKQIGVSSKQTRTNEVRYMRGQTHGLHTNADGVDSSERVRQIKAHSRSVQQPVQASRDKTKAVYHCENPREVPKVENILCMDRPKFLPNYKNPCWRDSITGALRCLPYFHIFGTCKSGTTDLFHRMVHHPQILPNKGVLSKETWFWSWKRYDRMIGVRHNQTIPDQAMTLRNFTDFFDAKMIESFMTNVDGHSPYHQLVTGHGDPMDIWDFTRWRKISQNNPMTQEPEVTTPNLVRHVNPDVKLIALLREPAERTYSHYLHIHLGDNKESFHFHVVQTIKYLRDCESNGRLRACVYKHGLRMKAPLHASLYYLHLTEWLKVFPRNQILLLTNDDYQQDTAGTLSTVFRYLNLDPMPYSDLVKVASRQRQYVSPLKAKLGAMLPQTKAILGEYFEDSIHKLVSLLNDTKYLKWIDNSSLNYDAYSTNPIFLNKSNESHKLFSGDNLSKRS</sequence>
<accession>A0A210R2E5</accession>
<dbReference type="GO" id="GO:0019319">
    <property type="term" value="P:hexose biosynthetic process"/>
    <property type="evidence" value="ECO:0007669"/>
    <property type="project" value="TreeGrafter"/>
</dbReference>
<dbReference type="PANTHER" id="PTHR15723:SF0">
    <property type="entry name" value="CARBOHYDRATE SULFOTRANSFERASE 15"/>
    <property type="match status" value="1"/>
</dbReference>
<gene>
    <name evidence="3" type="ORF">KP79_PYT21963</name>
</gene>